<accession>A0ABT9Y3D2</accession>
<evidence type="ECO:0000259" key="2">
    <source>
        <dbReference type="PROSITE" id="PS50006"/>
    </source>
</evidence>
<dbReference type="InterPro" id="IPR008984">
    <property type="entry name" value="SMAD_FHA_dom_sf"/>
</dbReference>
<dbReference type="EMBL" id="JAUSUE010000001">
    <property type="protein sequence ID" value="MDQ0202322.1"/>
    <property type="molecule type" value="Genomic_DNA"/>
</dbReference>
<reference evidence="3 4" key="1">
    <citation type="submission" date="2023-07" db="EMBL/GenBank/DDBJ databases">
        <title>Genomic Encyclopedia of Type Strains, Phase IV (KMG-IV): sequencing the most valuable type-strain genomes for metagenomic binning, comparative biology and taxonomic classification.</title>
        <authorList>
            <person name="Goeker M."/>
        </authorList>
    </citation>
    <scope>NUCLEOTIDE SEQUENCE [LARGE SCALE GENOMIC DNA]</scope>
    <source>
        <strain evidence="3 4">DSM 16980</strain>
    </source>
</reference>
<sequence>MTIKILITALEYALLFCICAFVYKTMRAMYFDIREKAYSKNEAHAEKKVALLILQSYDERLLNKRILFSDMLTLGRGPDNDIVLSDAYVSHHHAVISPIKNQYQIEDLHSRNRTYVNETELDNKIFLQNEDIIKIGTTIFRFER</sequence>
<keyword evidence="1" id="KW-0472">Membrane</keyword>
<feature type="domain" description="FHA" evidence="2">
    <location>
        <begin position="72"/>
        <end position="121"/>
    </location>
</feature>
<dbReference type="RefSeq" id="WP_196605934.1">
    <property type="nucleotide sequence ID" value="NZ_CP116940.1"/>
</dbReference>
<evidence type="ECO:0000313" key="4">
    <source>
        <dbReference type="Proteomes" id="UP001239167"/>
    </source>
</evidence>
<proteinExistence type="predicted"/>
<keyword evidence="4" id="KW-1185">Reference proteome</keyword>
<comment type="caution">
    <text evidence="3">The sequence shown here is derived from an EMBL/GenBank/DDBJ whole genome shotgun (WGS) entry which is preliminary data.</text>
</comment>
<keyword evidence="1" id="KW-0812">Transmembrane</keyword>
<dbReference type="Gene3D" id="2.60.200.20">
    <property type="match status" value="1"/>
</dbReference>
<protein>
    <recommendedName>
        <fullName evidence="2">FHA domain-containing protein</fullName>
    </recommendedName>
</protein>
<evidence type="ECO:0000256" key="1">
    <source>
        <dbReference type="SAM" id="Phobius"/>
    </source>
</evidence>
<dbReference type="SMART" id="SM00240">
    <property type="entry name" value="FHA"/>
    <property type="match status" value="1"/>
</dbReference>
<keyword evidence="1" id="KW-1133">Transmembrane helix</keyword>
<name>A0ABT9Y3D2_9FIRM</name>
<feature type="transmembrane region" description="Helical" evidence="1">
    <location>
        <begin position="6"/>
        <end position="26"/>
    </location>
</feature>
<dbReference type="Proteomes" id="UP001239167">
    <property type="component" value="Unassembled WGS sequence"/>
</dbReference>
<organism evidence="3 4">
    <name type="scientific">Pectinatus haikarae</name>
    <dbReference type="NCBI Taxonomy" id="349096"/>
    <lineage>
        <taxon>Bacteria</taxon>
        <taxon>Bacillati</taxon>
        <taxon>Bacillota</taxon>
        <taxon>Negativicutes</taxon>
        <taxon>Selenomonadales</taxon>
        <taxon>Selenomonadaceae</taxon>
        <taxon>Pectinatus</taxon>
    </lineage>
</organism>
<dbReference type="CDD" id="cd00060">
    <property type="entry name" value="FHA"/>
    <property type="match status" value="1"/>
</dbReference>
<dbReference type="PROSITE" id="PS50006">
    <property type="entry name" value="FHA_DOMAIN"/>
    <property type="match status" value="1"/>
</dbReference>
<dbReference type="Pfam" id="PF00498">
    <property type="entry name" value="FHA"/>
    <property type="match status" value="1"/>
</dbReference>
<dbReference type="SUPFAM" id="SSF49879">
    <property type="entry name" value="SMAD/FHA domain"/>
    <property type="match status" value="1"/>
</dbReference>
<gene>
    <name evidence="3" type="ORF">J2S01_000007</name>
</gene>
<dbReference type="InterPro" id="IPR000253">
    <property type="entry name" value="FHA_dom"/>
</dbReference>
<evidence type="ECO:0000313" key="3">
    <source>
        <dbReference type="EMBL" id="MDQ0202322.1"/>
    </source>
</evidence>